<reference evidence="1 2" key="1">
    <citation type="submission" date="2023-11" db="EMBL/GenBank/DDBJ databases">
        <title>First isolation, identification, and characterization of non-pathogenic Epilithonimonas ginsengisoli isolated from diseased farmed rainbow trout (Oncorhynchus mykiss) in Chile.</title>
        <authorList>
            <person name="Miranda C.D."/>
            <person name="Irgang R."/>
            <person name="Concha C."/>
            <person name="Rojas R."/>
            <person name="Avendano R."/>
        </authorList>
    </citation>
    <scope>NUCLEOTIDE SEQUENCE [LARGE SCALE GENOMIC DNA]</scope>
    <source>
        <strain evidence="1 2">FP99</strain>
    </source>
</reference>
<dbReference type="Gene3D" id="3.30.1150.10">
    <property type="match status" value="1"/>
</dbReference>
<dbReference type="EMBL" id="JAMXLT020000013">
    <property type="protein sequence ID" value="MDW8549031.1"/>
    <property type="molecule type" value="Genomic_DNA"/>
</dbReference>
<proteinExistence type="predicted"/>
<sequence length="246" mass="28969">MKKLSALFLVFNSFFLHSQLDSLQKKRLEEISKNFEKKCNADKEKALEDSKTKTIYYINTPAPYGDNFLQEKEFSEILKPFGISFGGSWMESDIAGFYSSNQCYKSFMTKSAENRFGEHFFEEKIDEALNLFIKNNPDKIFDYRIERIKFSENNFEIDFWKRFKLPKNYIKSNEISSKVYAFFTIDKDGKAENIDLESDFKIKSNLEFEKQILSAIKNKIIKYNWKPNTYKGLAVKSLQSITITFP</sequence>
<dbReference type="RefSeq" id="WP_063969180.1">
    <property type="nucleotide sequence ID" value="NZ_JAMXLT020000013.1"/>
</dbReference>
<organism evidence="1 2">
    <name type="scientific">Epilithonimonas ginsengisoli</name>
    <dbReference type="NCBI Taxonomy" id="1245592"/>
    <lineage>
        <taxon>Bacteria</taxon>
        <taxon>Pseudomonadati</taxon>
        <taxon>Bacteroidota</taxon>
        <taxon>Flavobacteriia</taxon>
        <taxon>Flavobacteriales</taxon>
        <taxon>Weeksellaceae</taxon>
        <taxon>Chryseobacterium group</taxon>
        <taxon>Epilithonimonas</taxon>
    </lineage>
</organism>
<evidence type="ECO:0000313" key="2">
    <source>
        <dbReference type="Proteomes" id="UP001204439"/>
    </source>
</evidence>
<name>A0ABU4JHM5_9FLAO</name>
<comment type="caution">
    <text evidence="1">The sequence shown here is derived from an EMBL/GenBank/DDBJ whole genome shotgun (WGS) entry which is preliminary data.</text>
</comment>
<protein>
    <recommendedName>
        <fullName evidence="3">TonB C-terminal domain-containing protein</fullName>
    </recommendedName>
</protein>
<accession>A0ABU4JHM5</accession>
<gene>
    <name evidence="1" type="ORF">NG800_008910</name>
</gene>
<dbReference type="Proteomes" id="UP001204439">
    <property type="component" value="Unassembled WGS sequence"/>
</dbReference>
<keyword evidence="2" id="KW-1185">Reference proteome</keyword>
<evidence type="ECO:0008006" key="3">
    <source>
        <dbReference type="Google" id="ProtNLM"/>
    </source>
</evidence>
<evidence type="ECO:0000313" key="1">
    <source>
        <dbReference type="EMBL" id="MDW8549031.1"/>
    </source>
</evidence>